<gene>
    <name evidence="1" type="ORF">Pint_05023</name>
</gene>
<comment type="caution">
    <text evidence="1">The sequence shown here is derived from an EMBL/GenBank/DDBJ whole genome shotgun (WGS) entry which is preliminary data.</text>
</comment>
<evidence type="ECO:0000313" key="2">
    <source>
        <dbReference type="Proteomes" id="UP001163603"/>
    </source>
</evidence>
<name>A0ACC0Z2W7_9ROSI</name>
<sequence length="548" mass="60585">MGFKFHYNQVLCLLFLFLYADFEVNPTVICNPKESLALLQFNNTNAFNLTVSTYPKEVCTPQTLSWVEGTDCCFWKGVTCDNVTGNVIGLDLSSSCLSGTILDNNTLFQLSHLQWHNLDYNFFEVSPMSSVFGLLRDLTHLNLSTSGFSGLVPSEISHLSKLVSLDLSDNLQSRSLRFEPQNFALLVQNLTKLSVFCLTGVDMSLVSPVLLSNLSSSISTLSLDDTTMHGKTPANVFRLPNLHILRLSYNSDLTGFFPQSNWSSPLRLLDLSYTSFKGQIPHSIGNLKFLEGIFLSNCSFTGPIPASFGNLTQLTALCLDENALTGQVPSSISKLEQLTHIQLSWNSLAGQIPNFGNLSKLTFLSLSRNNFSGPLPYHVSRLPYLTDIDLSHNFLSGKVPPELFSLPSLESLVLSDNTFSAPIDQFEPSNSLSDVDLSNNKISGLIPSSMFKLEKLTSLDLSSNNFSGTLQLDILLQPTYLQQISLSYNSLLSLSSNNRVKNTSSILKSFEMSSCNISEFPSNLRTLENLLYLDLSNNNICGRILKSE</sequence>
<organism evidence="1 2">
    <name type="scientific">Pistacia integerrima</name>
    <dbReference type="NCBI Taxonomy" id="434235"/>
    <lineage>
        <taxon>Eukaryota</taxon>
        <taxon>Viridiplantae</taxon>
        <taxon>Streptophyta</taxon>
        <taxon>Embryophyta</taxon>
        <taxon>Tracheophyta</taxon>
        <taxon>Spermatophyta</taxon>
        <taxon>Magnoliopsida</taxon>
        <taxon>eudicotyledons</taxon>
        <taxon>Gunneridae</taxon>
        <taxon>Pentapetalae</taxon>
        <taxon>rosids</taxon>
        <taxon>malvids</taxon>
        <taxon>Sapindales</taxon>
        <taxon>Anacardiaceae</taxon>
        <taxon>Pistacia</taxon>
    </lineage>
</organism>
<proteinExistence type="predicted"/>
<protein>
    <submittedName>
        <fullName evidence="1">Uncharacterized protein</fullName>
    </submittedName>
</protein>
<keyword evidence="2" id="KW-1185">Reference proteome</keyword>
<accession>A0ACC0Z2W7</accession>
<evidence type="ECO:0000313" key="1">
    <source>
        <dbReference type="EMBL" id="KAJ0044705.1"/>
    </source>
</evidence>
<reference evidence="2" key="1">
    <citation type="journal article" date="2023" name="G3 (Bethesda)">
        <title>Genome assembly and association tests identify interacting loci associated with vigor, precocity, and sex in interspecific pistachio rootstocks.</title>
        <authorList>
            <person name="Palmer W."/>
            <person name="Jacygrad E."/>
            <person name="Sagayaradj S."/>
            <person name="Cavanaugh K."/>
            <person name="Han R."/>
            <person name="Bertier L."/>
            <person name="Beede B."/>
            <person name="Kafkas S."/>
            <person name="Golino D."/>
            <person name="Preece J."/>
            <person name="Michelmore R."/>
        </authorList>
    </citation>
    <scope>NUCLEOTIDE SEQUENCE [LARGE SCALE GENOMIC DNA]</scope>
</reference>
<dbReference type="Proteomes" id="UP001163603">
    <property type="component" value="Chromosome 3"/>
</dbReference>
<dbReference type="EMBL" id="CM047738">
    <property type="protein sequence ID" value="KAJ0044705.1"/>
    <property type="molecule type" value="Genomic_DNA"/>
</dbReference>